<gene>
    <name evidence="4" type="ORF">A33O_08886</name>
</gene>
<dbReference type="GO" id="GO:0008832">
    <property type="term" value="F:dGTPase activity"/>
    <property type="evidence" value="ECO:0007669"/>
    <property type="project" value="TreeGrafter"/>
</dbReference>
<organism evidence="4 5">
    <name type="scientific">Nitratireductor aquibiodomus RA22</name>
    <dbReference type="NCBI Taxonomy" id="1189611"/>
    <lineage>
        <taxon>Bacteria</taxon>
        <taxon>Pseudomonadati</taxon>
        <taxon>Pseudomonadota</taxon>
        <taxon>Alphaproteobacteria</taxon>
        <taxon>Hyphomicrobiales</taxon>
        <taxon>Phyllobacteriaceae</taxon>
        <taxon>Nitratireductor</taxon>
    </lineage>
</organism>
<keyword evidence="1 2" id="KW-0378">Hydrolase</keyword>
<dbReference type="InterPro" id="IPR006674">
    <property type="entry name" value="HD_domain"/>
</dbReference>
<evidence type="ECO:0000259" key="3">
    <source>
        <dbReference type="PROSITE" id="PS51831"/>
    </source>
</evidence>
<evidence type="ECO:0000313" key="5">
    <source>
        <dbReference type="Proteomes" id="UP000004622"/>
    </source>
</evidence>
<dbReference type="InterPro" id="IPR023023">
    <property type="entry name" value="dNTPase_2"/>
</dbReference>
<comment type="similarity">
    <text evidence="2">Belongs to the dGTPase family. Type 2 subfamily.</text>
</comment>
<evidence type="ECO:0000256" key="1">
    <source>
        <dbReference type="ARBA" id="ARBA00022801"/>
    </source>
</evidence>
<feature type="domain" description="HD" evidence="3">
    <location>
        <begin position="77"/>
        <end position="221"/>
    </location>
</feature>
<dbReference type="InterPro" id="IPR006261">
    <property type="entry name" value="dGTPase"/>
</dbReference>
<dbReference type="SMART" id="SM00471">
    <property type="entry name" value="HDc"/>
    <property type="match status" value="1"/>
</dbReference>
<dbReference type="PROSITE" id="PS51831">
    <property type="entry name" value="HD"/>
    <property type="match status" value="1"/>
</dbReference>
<dbReference type="AlphaFoldDB" id="I5C0J1"/>
<reference evidence="4 5" key="1">
    <citation type="journal article" date="2012" name="J. Bacteriol.">
        <title>Genome Sequence of Nitratireductor aquibiodomus Strain RA22.</title>
        <authorList>
            <person name="Singh A."/>
            <person name="Jangir P.K."/>
            <person name="Kumari C."/>
            <person name="Sharma R."/>
        </authorList>
    </citation>
    <scope>NUCLEOTIDE SEQUENCE [LARGE SCALE GENOMIC DNA]</scope>
    <source>
        <strain evidence="4 5">RA22</strain>
    </source>
</reference>
<dbReference type="InterPro" id="IPR050135">
    <property type="entry name" value="dGTPase-like"/>
</dbReference>
<dbReference type="Pfam" id="PF13286">
    <property type="entry name" value="HD_assoc"/>
    <property type="match status" value="1"/>
</dbReference>
<dbReference type="PATRIC" id="fig|1189611.3.peg.1804"/>
<evidence type="ECO:0000256" key="2">
    <source>
        <dbReference type="HAMAP-Rule" id="MF_01212"/>
    </source>
</evidence>
<dbReference type="RefSeq" id="WP_007008247.1">
    <property type="nucleotide sequence ID" value="NZ_AJXZ01000020.1"/>
</dbReference>
<dbReference type="OrthoDB" id="9803619at2"/>
<comment type="caution">
    <text evidence="4">The sequence shown here is derived from an EMBL/GenBank/DDBJ whole genome shotgun (WGS) entry which is preliminary data.</text>
</comment>
<dbReference type="STRING" id="204799.GCA_001696575_00558"/>
<dbReference type="Gene3D" id="1.10.3210.10">
    <property type="entry name" value="Hypothetical protein af1432"/>
    <property type="match status" value="1"/>
</dbReference>
<dbReference type="EMBL" id="AJXZ01000020">
    <property type="protein sequence ID" value="EIM75343.1"/>
    <property type="molecule type" value="Genomic_DNA"/>
</dbReference>
<dbReference type="Pfam" id="PF01966">
    <property type="entry name" value="HD"/>
    <property type="match status" value="1"/>
</dbReference>
<proteinExistence type="inferred from homology"/>
<dbReference type="PANTHER" id="PTHR11373">
    <property type="entry name" value="DEOXYNUCLEOSIDE TRIPHOSPHATE TRIPHOSPHOHYDROLASE"/>
    <property type="match status" value="1"/>
</dbReference>
<dbReference type="NCBIfam" id="NF002326">
    <property type="entry name" value="PRK01286.1-1"/>
    <property type="match status" value="1"/>
</dbReference>
<sequence length="406" mass="45612">MDSEQGLQNIGFGYRPRAVYATDPAASRGRLVAEPESPTRTPFQRDRDRIIHSTAFRRLKHKTQVFIAHEGDHYRTRLTHSIEVAQIARALARALCCDEDLAEAIALVHDFGHTPFGHTGEDALDERMARWGGFDHNAQSLRIVTELESRYAEFDGLNLSWETLEGLVKHNGPLTNAEGEGLDGPVPQSILDYVARHDLELARFAGIEAQCAAIADDIAYNAHDIDDGLRSGLLTLEMLEEVRLPGAILAEVGRRYPDLDPVRRGHELMRRQITAMVEDVIVASRERLRILKPASADAVHDAGCTIVAFSQRMAADEKELKRFLYANLYRHEAVVAVRAHADRIVKDLFDAYFARPREMPEGWREGLGQVDDGEKARLVADFLSGMTDTYAVKEHRRLFDQTPELS</sequence>
<dbReference type="Proteomes" id="UP000004622">
    <property type="component" value="Unassembled WGS sequence"/>
</dbReference>
<dbReference type="HAMAP" id="MF_01212">
    <property type="entry name" value="dGTPase_type2"/>
    <property type="match status" value="1"/>
</dbReference>
<accession>I5C0J1</accession>
<dbReference type="NCBIfam" id="TIGR01353">
    <property type="entry name" value="dGTP_triPase"/>
    <property type="match status" value="1"/>
</dbReference>
<dbReference type="CDD" id="cd00077">
    <property type="entry name" value="HDc"/>
    <property type="match status" value="1"/>
</dbReference>
<dbReference type="NCBIfam" id="NF002328">
    <property type="entry name" value="PRK01286.1-3"/>
    <property type="match status" value="1"/>
</dbReference>
<protein>
    <recommendedName>
        <fullName evidence="2">Deoxyguanosinetriphosphate triphosphohydrolase-like protein</fullName>
    </recommendedName>
</protein>
<evidence type="ECO:0000313" key="4">
    <source>
        <dbReference type="EMBL" id="EIM75343.1"/>
    </source>
</evidence>
<dbReference type="GO" id="GO:0006203">
    <property type="term" value="P:dGTP catabolic process"/>
    <property type="evidence" value="ECO:0007669"/>
    <property type="project" value="TreeGrafter"/>
</dbReference>
<dbReference type="PANTHER" id="PTHR11373:SF43">
    <property type="entry name" value="DEOXYGUANOSINETRIPHOSPHATE TRIPHOSPHOHYDROLASE-LIKE PROTEIN"/>
    <property type="match status" value="1"/>
</dbReference>
<dbReference type="InterPro" id="IPR003607">
    <property type="entry name" value="HD/PDEase_dom"/>
</dbReference>
<dbReference type="SUPFAM" id="SSF109604">
    <property type="entry name" value="HD-domain/PDEase-like"/>
    <property type="match status" value="1"/>
</dbReference>
<name>I5C0J1_9HYPH</name>
<dbReference type="InterPro" id="IPR026875">
    <property type="entry name" value="PHydrolase_assoc_dom"/>
</dbReference>